<evidence type="ECO:0000256" key="5">
    <source>
        <dbReference type="ARBA" id="ARBA00022603"/>
    </source>
</evidence>
<protein>
    <recommendedName>
        <fullName evidence="3">RING-type E3 ubiquitin transferase</fullName>
        <ecNumber evidence="3">2.3.2.27</ecNumber>
    </recommendedName>
</protein>
<dbReference type="Gene3D" id="1.20.120.1790">
    <property type="match status" value="1"/>
</dbReference>
<dbReference type="InterPro" id="IPR013083">
    <property type="entry name" value="Znf_RING/FYVE/PHD"/>
</dbReference>
<dbReference type="GO" id="GO:0008168">
    <property type="term" value="F:methyltransferase activity"/>
    <property type="evidence" value="ECO:0007669"/>
    <property type="project" value="UniProtKB-KW"/>
</dbReference>
<dbReference type="InterPro" id="IPR002052">
    <property type="entry name" value="DNA_methylase_N6_adenine_CS"/>
</dbReference>
<dbReference type="GO" id="GO:0035613">
    <property type="term" value="F:RNA stem-loop binding"/>
    <property type="evidence" value="ECO:0007669"/>
    <property type="project" value="TreeGrafter"/>
</dbReference>
<dbReference type="PANTHER" id="PTHR13139">
    <property type="entry name" value="RING FINGER AND CCCH-TYPE ZINC FINGER DOMAIN-CONTAINING PROTEIN"/>
    <property type="match status" value="1"/>
</dbReference>
<dbReference type="PROSITE" id="PS50089">
    <property type="entry name" value="ZF_RING_2"/>
    <property type="match status" value="1"/>
</dbReference>
<dbReference type="InterPro" id="IPR041523">
    <property type="entry name" value="ROQ_II"/>
</dbReference>
<dbReference type="GO" id="GO:0003729">
    <property type="term" value="F:mRNA binding"/>
    <property type="evidence" value="ECO:0007669"/>
    <property type="project" value="TreeGrafter"/>
</dbReference>
<evidence type="ECO:0000256" key="6">
    <source>
        <dbReference type="ARBA" id="ARBA00022679"/>
    </source>
</evidence>
<dbReference type="Gene3D" id="3.30.40.10">
    <property type="entry name" value="Zinc/RING finger domain, C3HC4 (zinc finger)"/>
    <property type="match status" value="1"/>
</dbReference>
<keyword evidence="6" id="KW-0808">Transferase</keyword>
<keyword evidence="4" id="KW-0963">Cytoplasm</keyword>
<dbReference type="InterPro" id="IPR001841">
    <property type="entry name" value="Znf_RING"/>
</dbReference>
<reference evidence="15 16" key="1">
    <citation type="journal article" date="2017" name="Curr. Biol.">
        <title>Genome architecture and evolution of a unichromosomal asexual nematode.</title>
        <authorList>
            <person name="Fradin H."/>
            <person name="Zegar C."/>
            <person name="Gutwein M."/>
            <person name="Lucas J."/>
            <person name="Kovtun M."/>
            <person name="Corcoran D."/>
            <person name="Baugh L.R."/>
            <person name="Kiontke K."/>
            <person name="Gunsalus K."/>
            <person name="Fitch D.H."/>
            <person name="Piano F."/>
        </authorList>
    </citation>
    <scope>NUCLEOTIDE SEQUENCE [LARGE SCALE GENOMIC DNA]</scope>
    <source>
        <strain evidence="15">PF1309</strain>
    </source>
</reference>
<dbReference type="STRING" id="2018661.A0A2A2LPR5"/>
<dbReference type="Proteomes" id="UP000218231">
    <property type="component" value="Unassembled WGS sequence"/>
</dbReference>
<dbReference type="Gene3D" id="4.10.1000.10">
    <property type="entry name" value="Zinc finger, CCCH-type"/>
    <property type="match status" value="1"/>
</dbReference>
<evidence type="ECO:0000259" key="13">
    <source>
        <dbReference type="PROSITE" id="PS50089"/>
    </source>
</evidence>
<dbReference type="InterPro" id="IPR017907">
    <property type="entry name" value="Znf_RING_CS"/>
</dbReference>
<gene>
    <name evidence="15" type="ORF">WR25_20297</name>
</gene>
<keyword evidence="9 10" id="KW-0862">Zinc</keyword>
<dbReference type="Pfam" id="PF21206">
    <property type="entry name" value="Roquin_1_2-like_ROQ"/>
    <property type="match status" value="1"/>
</dbReference>
<dbReference type="EMBL" id="LIAE01006535">
    <property type="protein sequence ID" value="PAV88045.1"/>
    <property type="molecule type" value="Genomic_DNA"/>
</dbReference>
<feature type="region of interest" description="Disordered" evidence="12">
    <location>
        <begin position="802"/>
        <end position="822"/>
    </location>
</feature>
<evidence type="ECO:0000256" key="10">
    <source>
        <dbReference type="PROSITE-ProRule" id="PRU00723"/>
    </source>
</evidence>
<dbReference type="PANTHER" id="PTHR13139:SF54">
    <property type="entry name" value="RING-TYPE E3 UBIQUITIN TRANSFERASE"/>
    <property type="match status" value="1"/>
</dbReference>
<evidence type="ECO:0000313" key="16">
    <source>
        <dbReference type="Proteomes" id="UP000218231"/>
    </source>
</evidence>
<keyword evidence="11" id="KW-0175">Coiled coil</keyword>
<keyword evidence="5" id="KW-0489">Methyltransferase</keyword>
<dbReference type="GO" id="GO:0000288">
    <property type="term" value="P:nuclear-transcribed mRNA catabolic process, deadenylation-dependent decay"/>
    <property type="evidence" value="ECO:0007669"/>
    <property type="project" value="TreeGrafter"/>
</dbReference>
<dbReference type="PROSITE" id="PS00518">
    <property type="entry name" value="ZF_RING_1"/>
    <property type="match status" value="1"/>
</dbReference>
<dbReference type="InterPro" id="IPR000571">
    <property type="entry name" value="Znf_CCCH"/>
</dbReference>
<feature type="domain" description="RING-type" evidence="13">
    <location>
        <begin position="287"/>
        <end position="326"/>
    </location>
</feature>
<dbReference type="Pfam" id="PF10237">
    <property type="entry name" value="N6-adenineMlase"/>
    <property type="match status" value="1"/>
</dbReference>
<feature type="coiled-coil region" evidence="11">
    <location>
        <begin position="528"/>
        <end position="555"/>
    </location>
</feature>
<keyword evidence="16" id="KW-1185">Reference proteome</keyword>
<dbReference type="Pfam" id="PF00642">
    <property type="entry name" value="zf-CCCH"/>
    <property type="match status" value="1"/>
</dbReference>
<dbReference type="GO" id="GO:0006511">
    <property type="term" value="P:ubiquitin-dependent protein catabolic process"/>
    <property type="evidence" value="ECO:0007669"/>
    <property type="project" value="TreeGrafter"/>
</dbReference>
<dbReference type="EC" id="2.3.2.27" evidence="3"/>
<dbReference type="InterPro" id="IPR041370">
    <property type="entry name" value="Mlase_EEF1AKMT1/ZCCHC4"/>
</dbReference>
<evidence type="ECO:0000259" key="14">
    <source>
        <dbReference type="PROSITE" id="PS50103"/>
    </source>
</evidence>
<evidence type="ECO:0000256" key="11">
    <source>
        <dbReference type="SAM" id="Coils"/>
    </source>
</evidence>
<keyword evidence="8 10" id="KW-0863">Zinc-finger</keyword>
<feature type="domain" description="C3H1-type" evidence="14">
    <location>
        <begin position="691"/>
        <end position="719"/>
    </location>
</feature>
<dbReference type="SUPFAM" id="SSF57850">
    <property type="entry name" value="RING/U-box"/>
    <property type="match status" value="1"/>
</dbReference>
<evidence type="ECO:0000256" key="3">
    <source>
        <dbReference type="ARBA" id="ARBA00012483"/>
    </source>
</evidence>
<proteinExistence type="predicted"/>
<dbReference type="Pfam" id="PF18386">
    <property type="entry name" value="ROQ_II"/>
    <property type="match status" value="1"/>
</dbReference>
<dbReference type="GO" id="GO:0010494">
    <property type="term" value="C:cytoplasmic stress granule"/>
    <property type="evidence" value="ECO:0007669"/>
    <property type="project" value="TreeGrafter"/>
</dbReference>
<dbReference type="InterPro" id="IPR036855">
    <property type="entry name" value="Znf_CCCH_sf"/>
</dbReference>
<dbReference type="GO" id="GO:0061630">
    <property type="term" value="F:ubiquitin protein ligase activity"/>
    <property type="evidence" value="ECO:0007669"/>
    <property type="project" value="UniProtKB-EC"/>
</dbReference>
<evidence type="ECO:0000256" key="8">
    <source>
        <dbReference type="ARBA" id="ARBA00022771"/>
    </source>
</evidence>
<dbReference type="OrthoDB" id="10067217at2759"/>
<accession>A0A2A2LPR5</accession>
<keyword evidence="7 10" id="KW-0479">Metal-binding</keyword>
<dbReference type="PROSITE" id="PS00092">
    <property type="entry name" value="N6_MTASE"/>
    <property type="match status" value="1"/>
</dbReference>
<evidence type="ECO:0000256" key="12">
    <source>
        <dbReference type="SAM" id="MobiDB-lite"/>
    </source>
</evidence>
<feature type="zinc finger region" description="C3H1-type" evidence="10">
    <location>
        <begin position="691"/>
        <end position="719"/>
    </location>
</feature>
<evidence type="ECO:0000256" key="2">
    <source>
        <dbReference type="ARBA" id="ARBA00004201"/>
    </source>
</evidence>
<sequence>MFLASRKMEIEDDEIRLPDDTLEILKQFQEEQLKRAELEQSGEAEISEDWQLSQFWYDEATTTALAREAGAAARNRFETDRENAESNSGTCGSENCGPTEMGPLMVACVASPTLMNGILELEEFKSNQLDVRLFEFDARFRIKYPDQFVHYDYNQPQLIPKDLTGKFDLIIADPPFLSDECVVKVAQTIRLLGKQQVKIIFCTGAIMEQIGNQRSRIKSLHAADSANTQISFCSTVCVLELVQDAFRRFDLNTVYSPFIQPATCVNSAPIRMAPSGQATSWADVLCCVRCNQLFSRKRLPVNLMCSHVICKNCVADWQPKKCPIDETEPTLDPQKYPVNSALLHIIDNDYNEDELIKADIGNAEEKTLSQIESDLRYLSGYLHQTESERGGSVYSEQLSRPLQLKLVSLLCYQLLEEDGRSKALKTCRTMAERITSEVLNTHQSSSHVSTHLWTAVRARGCQFLGPAMQEDVLKLILLTLEKGALIARKTLVMYVVSMLSEDYPQVSKTCVGHVVQLLYRASCFNVIKREGESSLMQLKEEFRNYEALRKEHDAQIVQMALEAGLRITPDQWSALLYGDQDHRSHMQSIIDKLQSPNSYSQGLEELTVMAESNPTINEMLPFLDLFQSVNPSQLESVAWDRFAECLSALKSLIDLQVKILSRRNEVRVRENTNEGMKRNGFRKLDGPAQNRYKTKICREVSLGQHCPRGDRCTYAHSVGELRYDPQQMQQPQMSGPLGYTIMPSYRKAIPHQPLMGTPRGPRMVQPRGPMPMMMQMPPPPQHQMMGPPPQGPPQIPTNPAVAYAMNGGSEMSTPPMQQPSNTTLITAGTTPIPNVLPPVQPMVLAPNQPLTASSIVGQSSMPPAPNQVIMHSPPTQMAPPPGAMVMMPPPPAPMGTIVTPQGIWSAPQPPPGTAQGPPLIATPGPAQYWVQAPRSYNPLVDGPMTNADWQQLKQQEKVEADTEQLLLKRSEIINRLAPLAIADDEDDDGVGHVSYTGECFVESSQNQVASSVLEDRFDYHHPIMLMAGPGPTQPIELPAIPASFATTVSLPPAPTEETMNLIGENIAAMSSAGNRPRTGSNPTTSSNLMNVETVTSATVQSDCSSMTVKDVLSQPLPTPVIQMTAAHVVTMPVMIVPTMAGAPIGAPMDCATVTYSSELMGGPPVATVVPPVIRPIPVLSATHPQDMVSTTLDKIVDVKERISEAEESQAPSVVSEQLRVELRIAEREIEQLDPRTQASCLLRELEHVDRELQNLHAMS</sequence>
<dbReference type="SMART" id="SM00356">
    <property type="entry name" value="ZnF_C3H1"/>
    <property type="match status" value="1"/>
</dbReference>
<dbReference type="GO" id="GO:0000932">
    <property type="term" value="C:P-body"/>
    <property type="evidence" value="ECO:0007669"/>
    <property type="project" value="UniProtKB-SubCell"/>
</dbReference>
<dbReference type="PROSITE" id="PS50103">
    <property type="entry name" value="ZF_C3H1"/>
    <property type="match status" value="1"/>
</dbReference>
<evidence type="ECO:0000256" key="9">
    <source>
        <dbReference type="ARBA" id="ARBA00022833"/>
    </source>
</evidence>
<dbReference type="GO" id="GO:0003725">
    <property type="term" value="F:double-stranded RNA binding"/>
    <property type="evidence" value="ECO:0007669"/>
    <property type="project" value="TreeGrafter"/>
</dbReference>
<dbReference type="SUPFAM" id="SSF90229">
    <property type="entry name" value="CCCH zinc finger"/>
    <property type="match status" value="1"/>
</dbReference>
<dbReference type="AlphaFoldDB" id="A0A2A2LPR5"/>
<evidence type="ECO:0000313" key="15">
    <source>
        <dbReference type="EMBL" id="PAV88045.1"/>
    </source>
</evidence>
<dbReference type="InterPro" id="IPR052249">
    <property type="entry name" value="Roquin_domain"/>
</dbReference>
<dbReference type="GO" id="GO:0032259">
    <property type="term" value="P:methylation"/>
    <property type="evidence" value="ECO:0007669"/>
    <property type="project" value="UniProtKB-KW"/>
</dbReference>
<comment type="caution">
    <text evidence="15">The sequence shown here is derived from an EMBL/GenBank/DDBJ whole genome shotgun (WGS) entry which is preliminary data.</text>
</comment>
<comment type="catalytic activity">
    <reaction evidence="1">
        <text>S-ubiquitinyl-[E2 ubiquitin-conjugating enzyme]-L-cysteine + [acceptor protein]-L-lysine = [E2 ubiquitin-conjugating enzyme]-L-cysteine + N(6)-ubiquitinyl-[acceptor protein]-L-lysine.</text>
        <dbReference type="EC" id="2.3.2.27"/>
    </reaction>
</comment>
<name>A0A2A2LPR5_9BILA</name>
<dbReference type="SMART" id="SM00184">
    <property type="entry name" value="RING"/>
    <property type="match status" value="1"/>
</dbReference>
<dbReference type="GO" id="GO:0008270">
    <property type="term" value="F:zinc ion binding"/>
    <property type="evidence" value="ECO:0007669"/>
    <property type="project" value="UniProtKB-KW"/>
</dbReference>
<dbReference type="GO" id="GO:0000209">
    <property type="term" value="P:protein polyubiquitination"/>
    <property type="evidence" value="ECO:0007669"/>
    <property type="project" value="TreeGrafter"/>
</dbReference>
<feature type="compositionally biased region" description="Polar residues" evidence="12">
    <location>
        <begin position="809"/>
        <end position="822"/>
    </location>
</feature>
<organism evidence="15 16">
    <name type="scientific">Diploscapter pachys</name>
    <dbReference type="NCBI Taxonomy" id="2018661"/>
    <lineage>
        <taxon>Eukaryota</taxon>
        <taxon>Metazoa</taxon>
        <taxon>Ecdysozoa</taxon>
        <taxon>Nematoda</taxon>
        <taxon>Chromadorea</taxon>
        <taxon>Rhabditida</taxon>
        <taxon>Rhabditina</taxon>
        <taxon>Rhabditomorpha</taxon>
        <taxon>Rhabditoidea</taxon>
        <taxon>Rhabditidae</taxon>
        <taxon>Diploscapter</taxon>
    </lineage>
</organism>
<comment type="subcellular location">
    <subcellularLocation>
        <location evidence="2">Cytoplasm</location>
        <location evidence="2">P-body</location>
    </subcellularLocation>
</comment>
<evidence type="ECO:0000256" key="7">
    <source>
        <dbReference type="ARBA" id="ARBA00022723"/>
    </source>
</evidence>
<evidence type="ECO:0000256" key="4">
    <source>
        <dbReference type="ARBA" id="ARBA00022490"/>
    </source>
</evidence>
<evidence type="ECO:0000256" key="1">
    <source>
        <dbReference type="ARBA" id="ARBA00000900"/>
    </source>
</evidence>
<dbReference type="InterPro" id="IPR048575">
    <property type="entry name" value="Roquin_1_2-like_ROQ"/>
</dbReference>